<dbReference type="Proteomes" id="UP001220478">
    <property type="component" value="Chromosome"/>
</dbReference>
<evidence type="ECO:0000256" key="3">
    <source>
        <dbReference type="ARBA" id="ARBA00022827"/>
    </source>
</evidence>
<dbReference type="InterPro" id="IPR036188">
    <property type="entry name" value="FAD/NAD-bd_sf"/>
</dbReference>
<dbReference type="InterPro" id="IPR055178">
    <property type="entry name" value="RsdA/BaiN/AoA(So)-like_dom"/>
</dbReference>
<dbReference type="PANTHER" id="PTHR42887">
    <property type="entry name" value="OS12G0638800 PROTEIN"/>
    <property type="match status" value="1"/>
</dbReference>
<dbReference type="InterPro" id="IPR004792">
    <property type="entry name" value="BaiN-like"/>
</dbReference>
<dbReference type="InterPro" id="IPR057661">
    <property type="entry name" value="RsdA/BaiN/AoA(So)_Rossmann"/>
</dbReference>
<dbReference type="InterPro" id="IPR023166">
    <property type="entry name" value="BaiN-like_dom_sf"/>
</dbReference>
<keyword evidence="4" id="KW-0472">Membrane</keyword>
<dbReference type="Gene3D" id="1.10.8.260">
    <property type="entry name" value="HI0933 insert domain-like"/>
    <property type="match status" value="1"/>
</dbReference>
<evidence type="ECO:0000313" key="8">
    <source>
        <dbReference type="Proteomes" id="UP001220478"/>
    </source>
</evidence>
<dbReference type="RefSeq" id="WP_315572176.1">
    <property type="nucleotide sequence ID" value="NZ_CP118868.1"/>
</dbReference>
<keyword evidence="4" id="KW-1133">Transmembrane helix</keyword>
<gene>
    <name evidence="7" type="ORF">PYS61_03015</name>
</gene>
<keyword evidence="8" id="KW-1185">Reference proteome</keyword>
<proteinExistence type="predicted"/>
<evidence type="ECO:0000256" key="2">
    <source>
        <dbReference type="ARBA" id="ARBA00022630"/>
    </source>
</evidence>
<dbReference type="Pfam" id="PF22780">
    <property type="entry name" value="HI0933_like_1st"/>
    <property type="match status" value="1"/>
</dbReference>
<dbReference type="EMBL" id="CP118868">
    <property type="protein sequence ID" value="WEG36155.1"/>
    <property type="molecule type" value="Genomic_DNA"/>
</dbReference>
<dbReference type="NCBIfam" id="TIGR00275">
    <property type="entry name" value="aminoacetone oxidase family FAD-binding enzyme"/>
    <property type="match status" value="1"/>
</dbReference>
<dbReference type="SUPFAM" id="SSF51905">
    <property type="entry name" value="FAD/NAD(P)-binding domain"/>
    <property type="match status" value="1"/>
</dbReference>
<keyword evidence="2" id="KW-0285">Flavoprotein</keyword>
<reference evidence="7 8" key="1">
    <citation type="submission" date="2023-02" db="EMBL/GenBank/DDBJ databases">
        <title>Novel Oscillospiraceae bacterial genomes.</title>
        <authorList>
            <person name="Srinivasan S."/>
            <person name="Austin M.N."/>
            <person name="Fiedler T.L."/>
            <person name="Strenk S.M."/>
            <person name="Agnew K.J."/>
            <person name="Nagana Gowda G.A."/>
            <person name="Raftery D."/>
            <person name="Beamer M.A."/>
            <person name="Achilles S.L."/>
            <person name="Wiesenfeld H.C."/>
            <person name="Fredricks D.N."/>
            <person name="Hillier S.L."/>
        </authorList>
    </citation>
    <scope>NUCLEOTIDE SEQUENCE [LARGE SCALE GENOMIC DNA]</scope>
    <source>
        <strain evidence="7 8">CHIC02 1186E3-8</strain>
    </source>
</reference>
<evidence type="ECO:0000256" key="4">
    <source>
        <dbReference type="SAM" id="Phobius"/>
    </source>
</evidence>
<feature type="transmembrane region" description="Helical" evidence="4">
    <location>
        <begin position="12"/>
        <end position="31"/>
    </location>
</feature>
<evidence type="ECO:0000259" key="6">
    <source>
        <dbReference type="Pfam" id="PF22780"/>
    </source>
</evidence>
<dbReference type="PANTHER" id="PTHR42887:SF2">
    <property type="entry name" value="OS12G0638800 PROTEIN"/>
    <property type="match status" value="1"/>
</dbReference>
<evidence type="ECO:0000256" key="1">
    <source>
        <dbReference type="ARBA" id="ARBA00001974"/>
    </source>
</evidence>
<dbReference type="SUPFAM" id="SSF160996">
    <property type="entry name" value="HI0933 insert domain-like"/>
    <property type="match status" value="1"/>
</dbReference>
<comment type="cofactor">
    <cofactor evidence="1">
        <name>FAD</name>
        <dbReference type="ChEBI" id="CHEBI:57692"/>
    </cofactor>
</comment>
<feature type="domain" description="RsdA/BaiN/AoA(So)-like Rossmann fold-like" evidence="5">
    <location>
        <begin position="64"/>
        <end position="466"/>
    </location>
</feature>
<name>A0ABY8CBE7_9FIRM</name>
<dbReference type="Gene3D" id="2.40.30.10">
    <property type="entry name" value="Translation factors"/>
    <property type="match status" value="1"/>
</dbReference>
<evidence type="ECO:0000313" key="7">
    <source>
        <dbReference type="EMBL" id="WEG36155.1"/>
    </source>
</evidence>
<feature type="domain" description="RsdA/BaiN/AoA(So)-like insert" evidence="6">
    <location>
        <begin position="236"/>
        <end position="373"/>
    </location>
</feature>
<protein>
    <submittedName>
        <fullName evidence="7">Aminoacetone oxidase family FAD-binding enzyme</fullName>
    </submittedName>
</protein>
<sequence length="475" mass="52584">MDLNRKQITSDLAIVGMGAGGLFAAALITLLRNGKFLEALNRPYVEAEVKDLWQADLTKFTLAANLKISLIEGQEQVGKKLNLTGGQRANLATNLTEELLAAKYFAAKDFLRKARQYLTPSLLRSLLYSMDIATYYDEQGRLYPKSNQAKEVTSKLLHTALANPLSTIYYSEKITDISMDGQQQIILPGSKHTFITKAAILATGGASYPKTGSDGAFLKMLTANKQFNCSAYPAKPALAALQQNNFPLADLQGISLTDVTLTWETFSRLTKEEERRYQRLKRQSLQGDLLINKKGFSGPCAMNLARFLREKAEDNALTVTWLPADLIKDVSEKLKQAIHEGDKRPLGLWLKQNLPLPERLQNSIREKLLTQKYRHQTTMPIKYLTAAEGTDFLEVFCHWHSVDWHVADLLHAQVTSGGIKRTCIDPNTMACKAAANVHIVGELLDIDAACGGFNLLAAFATSTLAVKSLLLLPAQ</sequence>
<dbReference type="Pfam" id="PF03486">
    <property type="entry name" value="HI0933_like"/>
    <property type="match status" value="1"/>
</dbReference>
<dbReference type="Gene3D" id="3.50.50.60">
    <property type="entry name" value="FAD/NAD(P)-binding domain"/>
    <property type="match status" value="1"/>
</dbReference>
<organism evidence="7 8">
    <name type="scientific">Amygdalobacter indicium</name>
    <dbReference type="NCBI Taxonomy" id="3029272"/>
    <lineage>
        <taxon>Bacteria</taxon>
        <taxon>Bacillati</taxon>
        <taxon>Bacillota</taxon>
        <taxon>Clostridia</taxon>
        <taxon>Eubacteriales</taxon>
        <taxon>Oscillospiraceae</taxon>
        <taxon>Amygdalobacter</taxon>
    </lineage>
</organism>
<evidence type="ECO:0000259" key="5">
    <source>
        <dbReference type="Pfam" id="PF03486"/>
    </source>
</evidence>
<keyword evidence="4" id="KW-0812">Transmembrane</keyword>
<keyword evidence="3" id="KW-0274">FAD</keyword>
<accession>A0ABY8CBE7</accession>